<keyword evidence="5" id="KW-1133">Transmembrane helix</keyword>
<accession>A0A6P7SXX2</accession>
<proteinExistence type="inferred from homology"/>
<dbReference type="PROSITE" id="PS00375">
    <property type="entry name" value="UDPGT"/>
    <property type="match status" value="1"/>
</dbReference>
<comment type="similarity">
    <text evidence="1 4">Belongs to the UDP-glycosyltransferase family.</text>
</comment>
<evidence type="ECO:0000256" key="3">
    <source>
        <dbReference type="ARBA" id="ARBA00022679"/>
    </source>
</evidence>
<comment type="catalytic activity">
    <reaction evidence="5">
        <text>glucuronate acceptor + UDP-alpha-D-glucuronate = acceptor beta-D-glucuronoside + UDP + H(+)</text>
        <dbReference type="Rhea" id="RHEA:21032"/>
        <dbReference type="ChEBI" id="CHEBI:15378"/>
        <dbReference type="ChEBI" id="CHEBI:58052"/>
        <dbReference type="ChEBI" id="CHEBI:58223"/>
        <dbReference type="ChEBI" id="CHEBI:132367"/>
        <dbReference type="ChEBI" id="CHEBI:132368"/>
        <dbReference type="EC" id="2.4.1.17"/>
    </reaction>
</comment>
<feature type="signal peptide" evidence="5">
    <location>
        <begin position="1"/>
        <end position="22"/>
    </location>
</feature>
<protein>
    <recommendedName>
        <fullName evidence="5">UDP-glucuronosyltransferase</fullName>
        <ecNumber evidence="5">2.4.1.17</ecNumber>
    </recommendedName>
</protein>
<dbReference type="InterPro" id="IPR035595">
    <property type="entry name" value="UDP_glycos_trans_CS"/>
</dbReference>
<evidence type="ECO:0000256" key="4">
    <source>
        <dbReference type="RuleBase" id="RU003718"/>
    </source>
</evidence>
<comment type="subcellular location">
    <subcellularLocation>
        <location evidence="5">Membrane</location>
        <topology evidence="5">Single-pass membrane protein</topology>
    </subcellularLocation>
</comment>
<dbReference type="InterPro" id="IPR002213">
    <property type="entry name" value="UDP_glucos_trans"/>
</dbReference>
<dbReference type="RefSeq" id="XP_036363373.1">
    <property type="nucleotide sequence ID" value="XM_036507480.1"/>
</dbReference>
<evidence type="ECO:0000256" key="5">
    <source>
        <dbReference type="RuleBase" id="RU362059"/>
    </source>
</evidence>
<feature type="transmembrane region" description="Helical" evidence="5">
    <location>
        <begin position="462"/>
        <end position="485"/>
    </location>
</feature>
<dbReference type="PANTHER" id="PTHR48043:SF145">
    <property type="entry name" value="FI06409P-RELATED"/>
    <property type="match status" value="1"/>
</dbReference>
<evidence type="ECO:0000313" key="7">
    <source>
        <dbReference type="RefSeq" id="XP_029643233.1"/>
    </source>
</evidence>
<dbReference type="GO" id="GO:0016020">
    <property type="term" value="C:membrane"/>
    <property type="evidence" value="ECO:0007669"/>
    <property type="project" value="UniProtKB-SubCell"/>
</dbReference>
<dbReference type="Proteomes" id="UP000515154">
    <property type="component" value="Linkage group LG11"/>
</dbReference>
<gene>
    <name evidence="7 8" type="primary">LOC115217622</name>
</gene>
<dbReference type="FunFam" id="3.40.50.2000:FF:000021">
    <property type="entry name" value="UDP-glucuronosyltransferase"/>
    <property type="match status" value="1"/>
</dbReference>
<dbReference type="AlphaFoldDB" id="A0A6P7SXX2"/>
<dbReference type="SUPFAM" id="SSF53756">
    <property type="entry name" value="UDP-Glycosyltransferase/glycogen phosphorylase"/>
    <property type="match status" value="1"/>
</dbReference>
<dbReference type="RefSeq" id="XP_029643233.1">
    <property type="nucleotide sequence ID" value="XM_029787373.2"/>
</dbReference>
<dbReference type="GO" id="GO:0015020">
    <property type="term" value="F:glucuronosyltransferase activity"/>
    <property type="evidence" value="ECO:0007669"/>
    <property type="project" value="UniProtKB-EC"/>
</dbReference>
<keyword evidence="5" id="KW-0732">Signal</keyword>
<reference evidence="7 8" key="1">
    <citation type="submission" date="2025-08" db="UniProtKB">
        <authorList>
            <consortium name="RefSeq"/>
        </authorList>
    </citation>
    <scope>IDENTIFICATION</scope>
</reference>
<evidence type="ECO:0000313" key="6">
    <source>
        <dbReference type="Proteomes" id="UP000515154"/>
    </source>
</evidence>
<dbReference type="Gene3D" id="3.40.50.2000">
    <property type="entry name" value="Glycogen Phosphorylase B"/>
    <property type="match status" value="1"/>
</dbReference>
<dbReference type="PANTHER" id="PTHR48043">
    <property type="entry name" value="EG:EG0003.4 PROTEIN-RELATED"/>
    <property type="match status" value="1"/>
</dbReference>
<keyword evidence="2 4" id="KW-0328">Glycosyltransferase</keyword>
<dbReference type="EC" id="2.4.1.17" evidence="5"/>
<dbReference type="CDD" id="cd03784">
    <property type="entry name" value="GT1_Gtf-like"/>
    <property type="match status" value="1"/>
</dbReference>
<keyword evidence="5" id="KW-0472">Membrane</keyword>
<sequence length="504" mass="57630">MNLIWFSLIVFSISAGVKYTKADNVLLLSWPYFSHLQSLAYVGSELSKYGHTSYFPMPDKMAKMFQSFKGVELLKMKDDHNVNKFFETTLNYFLSGNSTMKDIFEIMDEVCDNLLLDEDWFQYLKKVNASIAVIDFVFMSNCLAIIPYRLSIPFVFLGINPGPPILSRDPWLPAVFTSIGFQDPNKITFFQRLKGAVGAYYMYFAKPRGMPSRSVKEYAPEKPDISFRSLLHQAELYLTETDFLLSQPLPALPNVKYIGGVSTRKAAPLEGDVKKFVEKSKNGLIVVSFGSIVSKVPEEHIQKMEMAFKAIKYDVIWKLSPSKYLAPNIFVTKWLPQNDLLGHPKTKLFITHCGSNGQFEALYHGVPMLGFPVFADQFHNGHRMQVKGYGISMDMFNYTKDELVSTINELIVNPKYKNKIKQASEIFRSRPESPAAKGARYIDNVIKYGGNYIRSPFQSMPLYQFLMLDIYAVFLTVIIVSLCLVKFVIQKCYRCCCVKKKKMD</sequence>
<dbReference type="Pfam" id="PF00201">
    <property type="entry name" value="UDPGT"/>
    <property type="match status" value="1"/>
</dbReference>
<organism evidence="6 7">
    <name type="scientific">Octopus sinensis</name>
    <name type="common">East Asian common octopus</name>
    <dbReference type="NCBI Taxonomy" id="2607531"/>
    <lineage>
        <taxon>Eukaryota</taxon>
        <taxon>Metazoa</taxon>
        <taxon>Spiralia</taxon>
        <taxon>Lophotrochozoa</taxon>
        <taxon>Mollusca</taxon>
        <taxon>Cephalopoda</taxon>
        <taxon>Coleoidea</taxon>
        <taxon>Octopodiformes</taxon>
        <taxon>Octopoda</taxon>
        <taxon>Incirrata</taxon>
        <taxon>Octopodidae</taxon>
        <taxon>Octopus</taxon>
    </lineage>
</organism>
<dbReference type="KEGG" id="osn:115217622"/>
<name>A0A6P7SXX2_9MOLL</name>
<evidence type="ECO:0000313" key="8">
    <source>
        <dbReference type="RefSeq" id="XP_036363373.1"/>
    </source>
</evidence>
<evidence type="ECO:0000256" key="2">
    <source>
        <dbReference type="ARBA" id="ARBA00022676"/>
    </source>
</evidence>
<dbReference type="InterPro" id="IPR050271">
    <property type="entry name" value="UDP-glycosyltransferase"/>
</dbReference>
<keyword evidence="6" id="KW-1185">Reference proteome</keyword>
<feature type="chain" id="PRO_5044948207" description="UDP-glucuronosyltransferase" evidence="5">
    <location>
        <begin position="23"/>
        <end position="504"/>
    </location>
</feature>
<evidence type="ECO:0000256" key="1">
    <source>
        <dbReference type="ARBA" id="ARBA00009995"/>
    </source>
</evidence>
<keyword evidence="5" id="KW-0812">Transmembrane</keyword>
<keyword evidence="3 4" id="KW-0808">Transferase</keyword>